<dbReference type="EMBL" id="BART01034430">
    <property type="protein sequence ID" value="GAH17260.1"/>
    <property type="molecule type" value="Genomic_DNA"/>
</dbReference>
<accession>X1EA48</accession>
<feature type="compositionally biased region" description="Low complexity" evidence="1">
    <location>
        <begin position="113"/>
        <end position="122"/>
    </location>
</feature>
<dbReference type="GO" id="GO:0006298">
    <property type="term" value="P:mismatch repair"/>
    <property type="evidence" value="ECO:0007669"/>
    <property type="project" value="InterPro"/>
</dbReference>
<dbReference type="SUPFAM" id="SSF53150">
    <property type="entry name" value="DNA repair protein MutS, domain II"/>
    <property type="match status" value="1"/>
</dbReference>
<dbReference type="InterPro" id="IPR036678">
    <property type="entry name" value="MutS_con_dom_sf"/>
</dbReference>
<proteinExistence type="predicted"/>
<feature type="domain" description="DNA mismatch repair protein MutS connector" evidence="2">
    <location>
        <begin position="14"/>
        <end position="104"/>
    </location>
</feature>
<dbReference type="InterPro" id="IPR007860">
    <property type="entry name" value="DNA_mmatch_repair_MutS_con_dom"/>
</dbReference>
<feature type="region of interest" description="Disordered" evidence="1">
    <location>
        <begin position="113"/>
        <end position="134"/>
    </location>
</feature>
<comment type="caution">
    <text evidence="3">The sequence shown here is derived from an EMBL/GenBank/DDBJ whole genome shotgun (WGS) entry which is preliminary data.</text>
</comment>
<protein>
    <recommendedName>
        <fullName evidence="2">DNA mismatch repair protein MutS connector domain-containing protein</fullName>
    </recommendedName>
</protein>
<dbReference type="AlphaFoldDB" id="X1EA48"/>
<reference evidence="3" key="1">
    <citation type="journal article" date="2014" name="Front. Microbiol.">
        <title>High frequency of phylogenetically diverse reductive dehalogenase-homologous genes in deep subseafloor sedimentary metagenomes.</title>
        <authorList>
            <person name="Kawai M."/>
            <person name="Futagami T."/>
            <person name="Toyoda A."/>
            <person name="Takaki Y."/>
            <person name="Nishi S."/>
            <person name="Hori S."/>
            <person name="Arai W."/>
            <person name="Tsubouchi T."/>
            <person name="Morono Y."/>
            <person name="Uchiyama I."/>
            <person name="Ito T."/>
            <person name="Fujiyama A."/>
            <person name="Inagaki F."/>
            <person name="Takami H."/>
        </authorList>
    </citation>
    <scope>NUCLEOTIDE SEQUENCE</scope>
    <source>
        <strain evidence="3">Expedition CK06-06</strain>
    </source>
</reference>
<dbReference type="Gene3D" id="3.30.420.110">
    <property type="entry name" value="MutS, connector domain"/>
    <property type="match status" value="1"/>
</dbReference>
<dbReference type="GO" id="GO:0005524">
    <property type="term" value="F:ATP binding"/>
    <property type="evidence" value="ECO:0007669"/>
    <property type="project" value="InterPro"/>
</dbReference>
<dbReference type="GO" id="GO:0030983">
    <property type="term" value="F:mismatched DNA binding"/>
    <property type="evidence" value="ECO:0007669"/>
    <property type="project" value="InterPro"/>
</dbReference>
<dbReference type="Pfam" id="PF05188">
    <property type="entry name" value="MutS_II"/>
    <property type="match status" value="1"/>
</dbReference>
<evidence type="ECO:0000313" key="3">
    <source>
        <dbReference type="EMBL" id="GAH17260.1"/>
    </source>
</evidence>
<sequence length="171" mass="18824">KKFEYPPEFYESPHRLIPELERLKPSEVIAAESAELPDLGLEASLTRLEDYWFETEVARQTILEHFGVATLEGYGCSHLPLAVSAAGAIIHYIQETQKGVLGQLTRLTTYSTSARTSSAASRGEVNPSQSWGVTVKSKNSDCAKTVLDCASPGRALPEFQYLPEHAKQSAR</sequence>
<feature type="non-terminal residue" evidence="3">
    <location>
        <position position="1"/>
    </location>
</feature>
<evidence type="ECO:0000256" key="1">
    <source>
        <dbReference type="SAM" id="MobiDB-lite"/>
    </source>
</evidence>
<name>X1EA48_9ZZZZ</name>
<organism evidence="3">
    <name type="scientific">marine sediment metagenome</name>
    <dbReference type="NCBI Taxonomy" id="412755"/>
    <lineage>
        <taxon>unclassified sequences</taxon>
        <taxon>metagenomes</taxon>
        <taxon>ecological metagenomes</taxon>
    </lineage>
</organism>
<evidence type="ECO:0000259" key="2">
    <source>
        <dbReference type="Pfam" id="PF05188"/>
    </source>
</evidence>
<gene>
    <name evidence="3" type="ORF">S01H4_58844</name>
</gene>